<dbReference type="Pfam" id="PF04082">
    <property type="entry name" value="Fungal_trans"/>
    <property type="match status" value="1"/>
</dbReference>
<dbReference type="Proteomes" id="UP001140560">
    <property type="component" value="Unassembled WGS sequence"/>
</dbReference>
<dbReference type="InterPro" id="IPR007219">
    <property type="entry name" value="XnlR_reg_dom"/>
</dbReference>
<feature type="compositionally biased region" description="Low complexity" evidence="2">
    <location>
        <begin position="347"/>
        <end position="361"/>
    </location>
</feature>
<evidence type="ECO:0000313" key="5">
    <source>
        <dbReference type="Proteomes" id="UP001140560"/>
    </source>
</evidence>
<protein>
    <recommendedName>
        <fullName evidence="3">Xylanolytic transcriptional activator regulatory domain-containing protein</fullName>
    </recommendedName>
</protein>
<evidence type="ECO:0000256" key="2">
    <source>
        <dbReference type="SAM" id="MobiDB-lite"/>
    </source>
</evidence>
<gene>
    <name evidence="4" type="ORF">N0V83_007327</name>
</gene>
<dbReference type="EMBL" id="JAPEUY010000013">
    <property type="protein sequence ID" value="KAJ4366802.1"/>
    <property type="molecule type" value="Genomic_DNA"/>
</dbReference>
<dbReference type="SMART" id="SM00906">
    <property type="entry name" value="Fungal_trans"/>
    <property type="match status" value="1"/>
</dbReference>
<dbReference type="GO" id="GO:0008270">
    <property type="term" value="F:zinc ion binding"/>
    <property type="evidence" value="ECO:0007669"/>
    <property type="project" value="InterPro"/>
</dbReference>
<sequence length="511" mass="56804">MPPLPTDERHISSTRDTRSLETPDFYRRQIKPAVPSERANGQALRLQQSIDELRALLSKNKDIHFTKSEFQDALPTTGKRKYNQISPYDELADQGSSKSRFKSDNLISLPADSQTFGTSSFYLHPMEPTDAKVAPPTMAQAKLQPTMRLANCASGSCFLPSPAEGSALLNEYLHDFNSRIPLFDPETVYNYVRDCYSGTADQYPLAWVLSYTALGIGHRLRAMSLFAATDDTPNAEFYLNKCLAVLPDLLLQEPTLELVQALLGVSILLQTSTRSRRAGPFVSTAMRIAQELGYNEVSQEQIEESSRDKAAYYVFWIAFFMDTGMNLRGMRPNTQKLGDIDVPLPNSSSSQQSSSTASETSTAGREVNVFALHASLSLIQAEALEELFSFRARQRPADSTTTSFEKMMIKLTTWRMNNPLADPDAPSILDSLYRSDVVHSVILEASYFATLYQLHASKVLGAFRSRVDVFSPDGLRSAAGKISHEIFADAHRLLEFASLVPLGDVSVTWYA</sequence>
<feature type="region of interest" description="Disordered" evidence="2">
    <location>
        <begin position="1"/>
        <end position="41"/>
    </location>
</feature>
<keyword evidence="1" id="KW-0539">Nucleus</keyword>
<dbReference type="InterPro" id="IPR050987">
    <property type="entry name" value="AtrR-like"/>
</dbReference>
<dbReference type="GO" id="GO:0006351">
    <property type="term" value="P:DNA-templated transcription"/>
    <property type="evidence" value="ECO:0007669"/>
    <property type="project" value="InterPro"/>
</dbReference>
<name>A0A9W9CK68_9PLEO</name>
<keyword evidence="5" id="KW-1185">Reference proteome</keyword>
<dbReference type="PANTHER" id="PTHR46910:SF39">
    <property type="entry name" value="ZN(II)2CYS6 TRANSCRIPTION FACTOR (EUROFUNG)"/>
    <property type="match status" value="1"/>
</dbReference>
<proteinExistence type="predicted"/>
<dbReference type="AlphaFoldDB" id="A0A9W9CK68"/>
<dbReference type="GO" id="GO:0003700">
    <property type="term" value="F:DNA-binding transcription factor activity"/>
    <property type="evidence" value="ECO:0007669"/>
    <property type="project" value="InterPro"/>
</dbReference>
<dbReference type="CDD" id="cd12148">
    <property type="entry name" value="fungal_TF_MHR"/>
    <property type="match status" value="1"/>
</dbReference>
<reference evidence="4" key="1">
    <citation type="submission" date="2022-10" db="EMBL/GenBank/DDBJ databases">
        <title>Tapping the CABI collections for fungal endophytes: first genome assemblies for Collariella, Neodidymelliopsis, Ascochyta clinopodiicola, Didymella pomorum, Didymosphaeria variabile, Neocosmospora piperis and Neocucurbitaria cava.</title>
        <authorList>
            <person name="Hill R."/>
        </authorList>
    </citation>
    <scope>NUCLEOTIDE SEQUENCE</scope>
    <source>
        <strain evidence="4">IMI 356814</strain>
    </source>
</reference>
<accession>A0A9W9CK68</accession>
<comment type="caution">
    <text evidence="4">The sequence shown here is derived from an EMBL/GenBank/DDBJ whole genome shotgun (WGS) entry which is preliminary data.</text>
</comment>
<feature type="region of interest" description="Disordered" evidence="2">
    <location>
        <begin position="336"/>
        <end position="361"/>
    </location>
</feature>
<evidence type="ECO:0000313" key="4">
    <source>
        <dbReference type="EMBL" id="KAJ4366802.1"/>
    </source>
</evidence>
<organism evidence="4 5">
    <name type="scientific">Neocucurbitaria cava</name>
    <dbReference type="NCBI Taxonomy" id="798079"/>
    <lineage>
        <taxon>Eukaryota</taxon>
        <taxon>Fungi</taxon>
        <taxon>Dikarya</taxon>
        <taxon>Ascomycota</taxon>
        <taxon>Pezizomycotina</taxon>
        <taxon>Dothideomycetes</taxon>
        <taxon>Pleosporomycetidae</taxon>
        <taxon>Pleosporales</taxon>
        <taxon>Pleosporineae</taxon>
        <taxon>Cucurbitariaceae</taxon>
        <taxon>Neocucurbitaria</taxon>
    </lineage>
</organism>
<evidence type="ECO:0000256" key="1">
    <source>
        <dbReference type="ARBA" id="ARBA00023242"/>
    </source>
</evidence>
<dbReference type="OrthoDB" id="4116913at2759"/>
<dbReference type="GO" id="GO:0003677">
    <property type="term" value="F:DNA binding"/>
    <property type="evidence" value="ECO:0007669"/>
    <property type="project" value="InterPro"/>
</dbReference>
<feature type="domain" description="Xylanolytic transcriptional activator regulatory" evidence="3">
    <location>
        <begin position="278"/>
        <end position="351"/>
    </location>
</feature>
<feature type="compositionally biased region" description="Basic and acidic residues" evidence="2">
    <location>
        <begin position="1"/>
        <end position="27"/>
    </location>
</feature>
<dbReference type="PANTHER" id="PTHR46910">
    <property type="entry name" value="TRANSCRIPTION FACTOR PDR1"/>
    <property type="match status" value="1"/>
</dbReference>
<evidence type="ECO:0000259" key="3">
    <source>
        <dbReference type="SMART" id="SM00906"/>
    </source>
</evidence>